<gene>
    <name evidence="1" type="ORF">TREVI0001_0842</name>
</gene>
<accession>C8PRF1</accession>
<proteinExistence type="predicted"/>
<protein>
    <submittedName>
        <fullName evidence="1">Uncharacterized protein</fullName>
    </submittedName>
</protein>
<dbReference type="STRING" id="596324.TREVI0001_0842"/>
<evidence type="ECO:0000313" key="1">
    <source>
        <dbReference type="EMBL" id="EEV20076.1"/>
    </source>
</evidence>
<dbReference type="AlphaFoldDB" id="C8PRF1"/>
<name>C8PRF1_9SPIR</name>
<dbReference type="Proteomes" id="UP000004509">
    <property type="component" value="Unassembled WGS sequence"/>
</dbReference>
<organism evidence="1 2">
    <name type="scientific">Treponema vincentii ATCC 35580</name>
    <dbReference type="NCBI Taxonomy" id="596324"/>
    <lineage>
        <taxon>Bacteria</taxon>
        <taxon>Pseudomonadati</taxon>
        <taxon>Spirochaetota</taxon>
        <taxon>Spirochaetia</taxon>
        <taxon>Spirochaetales</taxon>
        <taxon>Treponemataceae</taxon>
        <taxon>Treponema</taxon>
    </lineage>
</organism>
<sequence length="60" mass="6910">MIFGFFLTLLRQKKGKTGKNLRYVEDTAFSGSFQRYLIYKPIYPTGNFCAFTQKFSVGAI</sequence>
<evidence type="ECO:0000313" key="2">
    <source>
        <dbReference type="Proteomes" id="UP000004509"/>
    </source>
</evidence>
<dbReference type="EMBL" id="ACYH01000041">
    <property type="protein sequence ID" value="EEV20076.1"/>
    <property type="molecule type" value="Genomic_DNA"/>
</dbReference>
<comment type="caution">
    <text evidence="1">The sequence shown here is derived from an EMBL/GenBank/DDBJ whole genome shotgun (WGS) entry which is preliminary data.</text>
</comment>
<reference evidence="1 2" key="1">
    <citation type="submission" date="2009-07" db="EMBL/GenBank/DDBJ databases">
        <authorList>
            <person name="Madupu R."/>
            <person name="Sebastian Y."/>
            <person name="Durkin A.S."/>
            <person name="Torralba M."/>
            <person name="Methe B."/>
            <person name="Sutton G.G."/>
            <person name="Strausberg R.L."/>
            <person name="Nelson K.E."/>
        </authorList>
    </citation>
    <scope>NUCLEOTIDE SEQUENCE [LARGE SCALE GENOMIC DNA]</scope>
    <source>
        <strain evidence="1 2">ATCC 35580</strain>
    </source>
</reference>